<comment type="similarity">
    <text evidence="1">Belongs to the leucine-binding protein family.</text>
</comment>
<name>A0A974PT31_9HYPH</name>
<dbReference type="SUPFAM" id="SSF53822">
    <property type="entry name" value="Periplasmic binding protein-like I"/>
    <property type="match status" value="1"/>
</dbReference>
<accession>A0A974PT31</accession>
<dbReference type="AlphaFoldDB" id="A0A974PT31"/>
<keyword evidence="7" id="KW-1185">Reference proteome</keyword>
<proteinExistence type="inferred from homology"/>
<dbReference type="InterPro" id="IPR028082">
    <property type="entry name" value="Peripla_BP_I"/>
</dbReference>
<dbReference type="GO" id="GO:0006865">
    <property type="term" value="P:amino acid transport"/>
    <property type="evidence" value="ECO:0007669"/>
    <property type="project" value="UniProtKB-KW"/>
</dbReference>
<feature type="chain" id="PRO_5037777463" evidence="4">
    <location>
        <begin position="24"/>
        <end position="393"/>
    </location>
</feature>
<keyword evidence="3" id="KW-0029">Amino-acid transport</keyword>
<evidence type="ECO:0000313" key="6">
    <source>
        <dbReference type="EMBL" id="QRG09031.1"/>
    </source>
</evidence>
<organism evidence="6 7">
    <name type="scientific">Xanthobacter dioxanivorans</name>
    <dbReference type="NCBI Taxonomy" id="2528964"/>
    <lineage>
        <taxon>Bacteria</taxon>
        <taxon>Pseudomonadati</taxon>
        <taxon>Pseudomonadota</taxon>
        <taxon>Alphaproteobacteria</taxon>
        <taxon>Hyphomicrobiales</taxon>
        <taxon>Xanthobacteraceae</taxon>
        <taxon>Xanthobacter</taxon>
    </lineage>
</organism>
<protein>
    <submittedName>
        <fullName evidence="6">ABC transporter substrate-binding protein</fullName>
    </submittedName>
</protein>
<dbReference type="RefSeq" id="WP_203195949.1">
    <property type="nucleotide sequence ID" value="NZ_CP063362.1"/>
</dbReference>
<gene>
    <name evidence="6" type="ORF">EZH22_12610</name>
</gene>
<keyword evidence="2 4" id="KW-0732">Signal</keyword>
<dbReference type="EMBL" id="CP063362">
    <property type="protein sequence ID" value="QRG09031.1"/>
    <property type="molecule type" value="Genomic_DNA"/>
</dbReference>
<evidence type="ECO:0000256" key="4">
    <source>
        <dbReference type="SAM" id="SignalP"/>
    </source>
</evidence>
<sequence length="393" mass="41596">MKGVSKSLAILLALAAGAAPAQAAPDPLRIGVPTSRTGALAVLGDQVVRAIEFAAERANAAGGVDGHKVEVRVADDEGNPDAGRRAGEKLSLEGYRILIGTISSAVGLALSTQLNRWDAIYVSVVNKSPKITGDSCSRRMFRANHSDDMDFAIVAPWLKDQKEQTWAIIAADYLWGRGSGSAFKTTAERLGRTVKLELFPPLGTTDYAPYITQLRDSGAQGLWVALAGSDAINFAKQAKQFGLTDKVVMFGHNFVTPSSIKAVGKDAIGIWGNLGYAPDIPTPVNADFVAAWRAKFQTDPTDYEGEAYAGMQAIFSAVTKAKSVAPLEVAKALEGLTVSTVFGDVTMRAADHQMELPNYIGRVSETDGKVAIKTLLTFDAATATPPPSPACKL</sequence>
<evidence type="ECO:0000313" key="7">
    <source>
        <dbReference type="Proteomes" id="UP000596427"/>
    </source>
</evidence>
<dbReference type="PANTHER" id="PTHR30483">
    <property type="entry name" value="LEUCINE-SPECIFIC-BINDING PROTEIN"/>
    <property type="match status" value="1"/>
</dbReference>
<dbReference type="Gene3D" id="3.40.50.2300">
    <property type="match status" value="2"/>
</dbReference>
<dbReference type="InterPro" id="IPR028081">
    <property type="entry name" value="Leu-bd"/>
</dbReference>
<evidence type="ECO:0000256" key="2">
    <source>
        <dbReference type="ARBA" id="ARBA00022729"/>
    </source>
</evidence>
<evidence type="ECO:0000256" key="3">
    <source>
        <dbReference type="ARBA" id="ARBA00022970"/>
    </source>
</evidence>
<keyword evidence="3" id="KW-0813">Transport</keyword>
<dbReference type="Proteomes" id="UP000596427">
    <property type="component" value="Chromosome"/>
</dbReference>
<evidence type="ECO:0000259" key="5">
    <source>
        <dbReference type="Pfam" id="PF13458"/>
    </source>
</evidence>
<dbReference type="InterPro" id="IPR051010">
    <property type="entry name" value="BCAA_transport"/>
</dbReference>
<feature type="domain" description="Leucine-binding protein" evidence="5">
    <location>
        <begin position="27"/>
        <end position="366"/>
    </location>
</feature>
<evidence type="ECO:0000256" key="1">
    <source>
        <dbReference type="ARBA" id="ARBA00010062"/>
    </source>
</evidence>
<dbReference type="CDD" id="cd19989">
    <property type="entry name" value="PBP1_SBP-like"/>
    <property type="match status" value="1"/>
</dbReference>
<dbReference type="Pfam" id="PF13458">
    <property type="entry name" value="Peripla_BP_6"/>
    <property type="match status" value="1"/>
</dbReference>
<feature type="signal peptide" evidence="4">
    <location>
        <begin position="1"/>
        <end position="23"/>
    </location>
</feature>
<reference evidence="6 7" key="1">
    <citation type="submission" date="2020-10" db="EMBL/GenBank/DDBJ databases">
        <title>Degradation of 1,4-Dioxane by Xanthobacter sp. YN2, via a Novel Group-2 Soluble Di-Iron Monooxygenase.</title>
        <authorList>
            <person name="Ma F."/>
            <person name="Wang Y."/>
            <person name="Yang J."/>
            <person name="Guo H."/>
            <person name="Su D."/>
            <person name="Yu L."/>
        </authorList>
    </citation>
    <scope>NUCLEOTIDE SEQUENCE [LARGE SCALE GENOMIC DNA]</scope>
    <source>
        <strain evidence="6 7">YN2</strain>
    </source>
</reference>
<dbReference type="PANTHER" id="PTHR30483:SF37">
    <property type="entry name" value="ABC TRANSPORTER SUBSTRATE-BINDING PROTEIN"/>
    <property type="match status" value="1"/>
</dbReference>
<dbReference type="KEGG" id="xdi:EZH22_12610"/>